<dbReference type="GO" id="GO:0009225">
    <property type="term" value="P:nucleotide-sugar metabolic process"/>
    <property type="evidence" value="ECO:0007669"/>
    <property type="project" value="InterPro"/>
</dbReference>
<name>A0A3S1B6E0_9BACL</name>
<evidence type="ECO:0000256" key="3">
    <source>
        <dbReference type="ARBA" id="ARBA00008178"/>
    </source>
</evidence>
<accession>A0A3S1B6E0</accession>
<evidence type="ECO:0000256" key="2">
    <source>
        <dbReference type="ARBA" id="ARBA00001911"/>
    </source>
</evidence>
<evidence type="ECO:0000313" key="10">
    <source>
        <dbReference type="EMBL" id="RUT29634.1"/>
    </source>
</evidence>
<dbReference type="InterPro" id="IPR016040">
    <property type="entry name" value="NAD(P)-bd_dom"/>
</dbReference>
<dbReference type="Proteomes" id="UP000272464">
    <property type="component" value="Unassembled WGS sequence"/>
</dbReference>
<dbReference type="EC" id="4.2.1.46" evidence="4 8"/>
<protein>
    <recommendedName>
        <fullName evidence="5 8">dTDP-glucose 4,6-dehydratase</fullName>
        <ecNumber evidence="4 8">4.2.1.46</ecNumber>
    </recommendedName>
</protein>
<evidence type="ECO:0000259" key="9">
    <source>
        <dbReference type="Pfam" id="PF16363"/>
    </source>
</evidence>
<comment type="catalytic activity">
    <reaction evidence="1 8">
        <text>dTDP-alpha-D-glucose = dTDP-4-dehydro-6-deoxy-alpha-D-glucose + H2O</text>
        <dbReference type="Rhea" id="RHEA:17221"/>
        <dbReference type="ChEBI" id="CHEBI:15377"/>
        <dbReference type="ChEBI" id="CHEBI:57477"/>
        <dbReference type="ChEBI" id="CHEBI:57649"/>
        <dbReference type="EC" id="4.2.1.46"/>
    </reaction>
</comment>
<dbReference type="RefSeq" id="WP_127200017.1">
    <property type="nucleotide sequence ID" value="NZ_RZNX01000006.1"/>
</dbReference>
<keyword evidence="6" id="KW-0520">NAD</keyword>
<keyword evidence="7 8" id="KW-0456">Lyase</keyword>
<dbReference type="OrthoDB" id="9811743at2"/>
<dbReference type="CDD" id="cd05246">
    <property type="entry name" value="dTDP_GD_SDR_e"/>
    <property type="match status" value="1"/>
</dbReference>
<dbReference type="Gene3D" id="3.90.25.10">
    <property type="entry name" value="UDP-galactose 4-epimerase, domain 1"/>
    <property type="match status" value="1"/>
</dbReference>
<dbReference type="GO" id="GO:0008460">
    <property type="term" value="F:dTDP-glucose 4,6-dehydratase activity"/>
    <property type="evidence" value="ECO:0007669"/>
    <property type="project" value="UniProtKB-EC"/>
</dbReference>
<organism evidence="10 11">
    <name type="scientific">Paenibacillus zeisoli</name>
    <dbReference type="NCBI Taxonomy" id="2496267"/>
    <lineage>
        <taxon>Bacteria</taxon>
        <taxon>Bacillati</taxon>
        <taxon>Bacillota</taxon>
        <taxon>Bacilli</taxon>
        <taxon>Bacillales</taxon>
        <taxon>Paenibacillaceae</taxon>
        <taxon>Paenibacillus</taxon>
    </lineage>
</organism>
<dbReference type="InterPro" id="IPR036291">
    <property type="entry name" value="NAD(P)-bd_dom_sf"/>
</dbReference>
<evidence type="ECO:0000256" key="6">
    <source>
        <dbReference type="ARBA" id="ARBA00023027"/>
    </source>
</evidence>
<evidence type="ECO:0000256" key="5">
    <source>
        <dbReference type="ARBA" id="ARBA00016977"/>
    </source>
</evidence>
<evidence type="ECO:0000256" key="4">
    <source>
        <dbReference type="ARBA" id="ARBA00011990"/>
    </source>
</evidence>
<dbReference type="NCBIfam" id="TIGR01181">
    <property type="entry name" value="dTDP_gluc_dehyt"/>
    <property type="match status" value="1"/>
</dbReference>
<comment type="similarity">
    <text evidence="3 8">Belongs to the NAD(P)-dependent epimerase/dehydratase family. dTDP-glucose dehydratase subfamily.</text>
</comment>
<reference evidence="10 11" key="1">
    <citation type="submission" date="2018-12" db="EMBL/GenBank/DDBJ databases">
        <authorList>
            <person name="Sun L."/>
            <person name="Chen Z."/>
        </authorList>
    </citation>
    <scope>NUCLEOTIDE SEQUENCE [LARGE SCALE GENOMIC DNA]</scope>
    <source>
        <strain evidence="10 11">3-5-3</strain>
    </source>
</reference>
<dbReference type="Pfam" id="PF16363">
    <property type="entry name" value="GDP_Man_Dehyd"/>
    <property type="match status" value="1"/>
</dbReference>
<feature type="domain" description="NAD(P)-binding" evidence="9">
    <location>
        <begin position="4"/>
        <end position="318"/>
    </location>
</feature>
<sequence>MKFLVTGGAGFIGANFLNRFVPQHPEHRFLNVDAMTYAGNSQNLEVISGHPNYSFEQIDIADRRELEYVFREYNPDTIVHFAAESHVDRSIADPEAFIRTNIIGTFQLLELARISWQAAGLHLFHHVSTDEVYGSLGKDGYFTEESPYSPNSPYSASKASSDHLVRAYSHTYGLPVTLTNCSNNYGPYQHGEKLIPTVLRKLLHGEPVPIYGDGSNVRDWLYVEDHCDAIWQVIHKGRRGETYVVGGNNEKSNLELALELCEIVADYTGRDVQALRQLITFVADRAGHDQRYAIQATKIKSELGWEPAQSLTSGLRKTVEWYLANPLRLQTEVVVQ</sequence>
<evidence type="ECO:0000256" key="1">
    <source>
        <dbReference type="ARBA" id="ARBA00001539"/>
    </source>
</evidence>
<dbReference type="InterPro" id="IPR005888">
    <property type="entry name" value="dTDP_Gluc_deHydtase"/>
</dbReference>
<dbReference type="Gene3D" id="3.40.50.720">
    <property type="entry name" value="NAD(P)-binding Rossmann-like Domain"/>
    <property type="match status" value="1"/>
</dbReference>
<evidence type="ECO:0000313" key="11">
    <source>
        <dbReference type="Proteomes" id="UP000272464"/>
    </source>
</evidence>
<dbReference type="SUPFAM" id="SSF51735">
    <property type="entry name" value="NAD(P)-binding Rossmann-fold domains"/>
    <property type="match status" value="1"/>
</dbReference>
<evidence type="ECO:0000256" key="7">
    <source>
        <dbReference type="ARBA" id="ARBA00023239"/>
    </source>
</evidence>
<dbReference type="PANTHER" id="PTHR43000">
    <property type="entry name" value="DTDP-D-GLUCOSE 4,6-DEHYDRATASE-RELATED"/>
    <property type="match status" value="1"/>
</dbReference>
<comment type="cofactor">
    <cofactor evidence="2 8">
        <name>NAD(+)</name>
        <dbReference type="ChEBI" id="CHEBI:57540"/>
    </cofactor>
</comment>
<proteinExistence type="inferred from homology"/>
<dbReference type="EMBL" id="RZNX01000006">
    <property type="protein sequence ID" value="RUT29634.1"/>
    <property type="molecule type" value="Genomic_DNA"/>
</dbReference>
<gene>
    <name evidence="10" type="primary">rfbB</name>
    <name evidence="10" type="ORF">EJP77_14775</name>
</gene>
<evidence type="ECO:0000256" key="8">
    <source>
        <dbReference type="RuleBase" id="RU004473"/>
    </source>
</evidence>
<keyword evidence="11" id="KW-1185">Reference proteome</keyword>
<dbReference type="AlphaFoldDB" id="A0A3S1B6E0"/>
<comment type="caution">
    <text evidence="10">The sequence shown here is derived from an EMBL/GenBank/DDBJ whole genome shotgun (WGS) entry which is preliminary data.</text>
</comment>